<organism evidence="1">
    <name type="scientific">Veillonella dispar</name>
    <dbReference type="NCBI Taxonomy" id="39778"/>
    <lineage>
        <taxon>Bacteria</taxon>
        <taxon>Bacillati</taxon>
        <taxon>Bacillota</taxon>
        <taxon>Negativicutes</taxon>
        <taxon>Veillonellales</taxon>
        <taxon>Veillonellaceae</taxon>
        <taxon>Veillonella</taxon>
    </lineage>
</organism>
<keyword evidence="1" id="KW-0282">Flagellum</keyword>
<dbReference type="EMBL" id="CACRUF010000037">
    <property type="protein sequence ID" value="VYU09753.1"/>
    <property type="molecule type" value="Genomic_DNA"/>
</dbReference>
<dbReference type="NCBIfam" id="NF038110">
    <property type="entry name" value="Lys_methyl_FliB"/>
    <property type="match status" value="1"/>
</dbReference>
<gene>
    <name evidence="1" type="primary">fliU</name>
    <name evidence="1" type="ORF">VDLFYP95_01505</name>
</gene>
<protein>
    <submittedName>
        <fullName evidence="1">Flagellar biosynthetic protein FliU</fullName>
    </submittedName>
</protein>
<evidence type="ECO:0000313" key="1">
    <source>
        <dbReference type="EMBL" id="VYU09753.1"/>
    </source>
</evidence>
<keyword evidence="1" id="KW-0966">Cell projection</keyword>
<dbReference type="AlphaFoldDB" id="A0A6N3C9Q1"/>
<name>A0A6N3C9Q1_9FIRM</name>
<proteinExistence type="predicted"/>
<reference evidence="1" key="1">
    <citation type="submission" date="2019-11" db="EMBL/GenBank/DDBJ databases">
        <authorList>
            <person name="Feng L."/>
        </authorList>
    </citation>
    <scope>NUCLEOTIDE SEQUENCE</scope>
    <source>
        <strain evidence="1">VdisparLFYP95</strain>
    </source>
</reference>
<keyword evidence="1" id="KW-0969">Cilium</keyword>
<accession>A0A6N3C9Q1</accession>
<dbReference type="RefSeq" id="WP_156719699.1">
    <property type="nucleotide sequence ID" value="NZ_CACRUF010000037.1"/>
</dbReference>
<sequence>MISIYPTIYHTFQCKADRCENTCCQLWTIDIDETTAERYHAMTGPLGESLRQAITVDAEGSHFVFSKEQPMCPLLNENGLCKVVLELGEEGLCDTCHMHPRFYKYIEDLELCGVGLSCEASVELLTEDMQSNQVIFTIEDDNGEFSPDERLTIQNIFELLAFDIDPALFQYIPSPDAQYYTRLLDLYGTTEPIDEEWTAQVNKLSSDIDKLTTSVQTYVATHDMSLFNKIFQYILYRQIDMLADYSLEAILSYAKDGVEYILMTSALEGSPLKQVARWSQQIEYDEDNVELLLQHYEATKNLLV</sequence>